<keyword evidence="2" id="KW-0813">Transport</keyword>
<feature type="transmembrane region" description="Helical" evidence="9">
    <location>
        <begin position="93"/>
        <end position="114"/>
    </location>
</feature>
<evidence type="ECO:0000256" key="7">
    <source>
        <dbReference type="ARBA" id="ARBA00023136"/>
    </source>
</evidence>
<gene>
    <name evidence="11" type="ORF">FZC84_02140</name>
</gene>
<dbReference type="GO" id="GO:0015740">
    <property type="term" value="P:C4-dicarboxylate transport"/>
    <property type="evidence" value="ECO:0007669"/>
    <property type="project" value="TreeGrafter"/>
</dbReference>
<evidence type="ECO:0000256" key="3">
    <source>
        <dbReference type="ARBA" id="ARBA00022475"/>
    </source>
</evidence>
<keyword evidence="6 9" id="KW-1133">Transmembrane helix</keyword>
<evidence type="ECO:0000256" key="4">
    <source>
        <dbReference type="ARBA" id="ARBA00022519"/>
    </source>
</evidence>
<evidence type="ECO:0000256" key="8">
    <source>
        <dbReference type="ARBA" id="ARBA00038436"/>
    </source>
</evidence>
<protein>
    <submittedName>
        <fullName evidence="11">TRAP transporter small permease</fullName>
    </submittedName>
</protein>
<feature type="transmembrane region" description="Helical" evidence="9">
    <location>
        <begin position="134"/>
        <end position="155"/>
    </location>
</feature>
<evidence type="ECO:0000256" key="9">
    <source>
        <dbReference type="SAM" id="Phobius"/>
    </source>
</evidence>
<proteinExistence type="inferred from homology"/>
<evidence type="ECO:0000256" key="2">
    <source>
        <dbReference type="ARBA" id="ARBA00022448"/>
    </source>
</evidence>
<evidence type="ECO:0000256" key="5">
    <source>
        <dbReference type="ARBA" id="ARBA00022692"/>
    </source>
</evidence>
<keyword evidence="7 9" id="KW-0472">Membrane</keyword>
<dbReference type="Pfam" id="PF04290">
    <property type="entry name" value="DctQ"/>
    <property type="match status" value="1"/>
</dbReference>
<dbReference type="InterPro" id="IPR007387">
    <property type="entry name" value="TRAP_DctQ"/>
</dbReference>
<comment type="similarity">
    <text evidence="8">Belongs to the TRAP transporter small permease family.</text>
</comment>
<reference evidence="11 12" key="1">
    <citation type="submission" date="2019-08" db="EMBL/GenBank/DDBJ databases">
        <title>Bacillus genomes from the desert of Cuatro Cienegas, Coahuila.</title>
        <authorList>
            <person name="Olmedo-Alvarez G."/>
        </authorList>
    </citation>
    <scope>NUCLEOTIDE SEQUENCE [LARGE SCALE GENOMIC DNA]</scope>
    <source>
        <strain evidence="11 12">CH128b_4D</strain>
    </source>
</reference>
<dbReference type="InterPro" id="IPR055348">
    <property type="entry name" value="DctQ"/>
</dbReference>
<dbReference type="GO" id="GO:0022857">
    <property type="term" value="F:transmembrane transporter activity"/>
    <property type="evidence" value="ECO:0007669"/>
    <property type="project" value="TreeGrafter"/>
</dbReference>
<dbReference type="EMBL" id="VTEG01000001">
    <property type="protein sequence ID" value="TYS01476.1"/>
    <property type="molecule type" value="Genomic_DNA"/>
</dbReference>
<feature type="transmembrane region" description="Helical" evidence="9">
    <location>
        <begin position="57"/>
        <end position="73"/>
    </location>
</feature>
<keyword evidence="4" id="KW-0997">Cell inner membrane</keyword>
<accession>A0A5D4MKF8</accession>
<name>A0A5D4MKF8_9BACI</name>
<keyword evidence="3" id="KW-1003">Cell membrane</keyword>
<organism evidence="11 12">
    <name type="scientific">Rossellomorea vietnamensis</name>
    <dbReference type="NCBI Taxonomy" id="218284"/>
    <lineage>
        <taxon>Bacteria</taxon>
        <taxon>Bacillati</taxon>
        <taxon>Bacillota</taxon>
        <taxon>Bacilli</taxon>
        <taxon>Bacillales</taxon>
        <taxon>Bacillaceae</taxon>
        <taxon>Rossellomorea</taxon>
    </lineage>
</organism>
<evidence type="ECO:0000259" key="10">
    <source>
        <dbReference type="Pfam" id="PF04290"/>
    </source>
</evidence>
<comment type="subcellular location">
    <subcellularLocation>
        <location evidence="1">Cell inner membrane</location>
        <topology evidence="1">Multi-pass membrane protein</topology>
    </subcellularLocation>
</comment>
<feature type="domain" description="Tripartite ATP-independent periplasmic transporters DctQ component" evidence="10">
    <location>
        <begin position="32"/>
        <end position="156"/>
    </location>
</feature>
<dbReference type="GO" id="GO:0005886">
    <property type="term" value="C:plasma membrane"/>
    <property type="evidence" value="ECO:0007669"/>
    <property type="project" value="UniProtKB-SubCell"/>
</dbReference>
<dbReference type="Proteomes" id="UP000325182">
    <property type="component" value="Unassembled WGS sequence"/>
</dbReference>
<dbReference type="AlphaFoldDB" id="A0A5D4MKF8"/>
<evidence type="ECO:0000256" key="6">
    <source>
        <dbReference type="ARBA" id="ARBA00022989"/>
    </source>
</evidence>
<dbReference type="PANTHER" id="PTHR35011:SF2">
    <property type="entry name" value="2,3-DIKETO-L-GULONATE TRAP TRANSPORTER SMALL PERMEASE PROTEIN YIAM"/>
    <property type="match status" value="1"/>
</dbReference>
<dbReference type="PANTHER" id="PTHR35011">
    <property type="entry name" value="2,3-DIKETO-L-GULONATE TRAP TRANSPORTER SMALL PERMEASE PROTEIN YIAM"/>
    <property type="match status" value="1"/>
</dbReference>
<sequence>MEEDLLRTLNRFGQILEKLVIYSVLLLLAVLITLVFLQVVLRFVFSSGMVWAEELDRYIFVWLMFLGITMGVYKQKHIAITVIADRLGRFSKVLRLLVHLITGFFFAVLLWQGYQFMLVSISGMASVLPINLGIIYSIIPLSSLIAIVFLILVIVDGRKEEGL</sequence>
<keyword evidence="5 9" id="KW-0812">Transmembrane</keyword>
<evidence type="ECO:0000313" key="12">
    <source>
        <dbReference type="Proteomes" id="UP000325182"/>
    </source>
</evidence>
<evidence type="ECO:0000256" key="1">
    <source>
        <dbReference type="ARBA" id="ARBA00004429"/>
    </source>
</evidence>
<feature type="transmembrane region" description="Helical" evidence="9">
    <location>
        <begin position="20"/>
        <end position="45"/>
    </location>
</feature>
<comment type="caution">
    <text evidence="11">The sequence shown here is derived from an EMBL/GenBank/DDBJ whole genome shotgun (WGS) entry which is preliminary data.</text>
</comment>
<evidence type="ECO:0000313" key="11">
    <source>
        <dbReference type="EMBL" id="TYS01476.1"/>
    </source>
</evidence>